<dbReference type="OrthoDB" id="9935193at2"/>
<keyword evidence="2" id="KW-1185">Reference proteome</keyword>
<organism evidence="1 2">
    <name type="scientific">Flavobacterium tibetense</name>
    <dbReference type="NCBI Taxonomy" id="2233533"/>
    <lineage>
        <taxon>Bacteria</taxon>
        <taxon>Pseudomonadati</taxon>
        <taxon>Bacteroidota</taxon>
        <taxon>Flavobacteriia</taxon>
        <taxon>Flavobacteriales</taxon>
        <taxon>Flavobacteriaceae</taxon>
        <taxon>Flavobacterium</taxon>
    </lineage>
</organism>
<sequence>MAEIEQKFKVGDIVVHKTTDKFKMSIIDNCPPKNPTIKQVADRYKDPSIYRCKYYNENTNKWDEVCFQETELKLFTE</sequence>
<dbReference type="EMBL" id="QLST01000004">
    <property type="protein sequence ID" value="RBA29009.1"/>
    <property type="molecule type" value="Genomic_DNA"/>
</dbReference>
<evidence type="ECO:0000313" key="1">
    <source>
        <dbReference type="EMBL" id="RBA29009.1"/>
    </source>
</evidence>
<dbReference type="RefSeq" id="WP_113988439.1">
    <property type="nucleotide sequence ID" value="NZ_QLST01000004.1"/>
</dbReference>
<evidence type="ECO:0000313" key="2">
    <source>
        <dbReference type="Proteomes" id="UP000253319"/>
    </source>
</evidence>
<comment type="caution">
    <text evidence="1">The sequence shown here is derived from an EMBL/GenBank/DDBJ whole genome shotgun (WGS) entry which is preliminary data.</text>
</comment>
<protein>
    <submittedName>
        <fullName evidence="1">Uncharacterized protein</fullName>
    </submittedName>
</protein>
<proteinExistence type="predicted"/>
<reference evidence="1 2" key="1">
    <citation type="submission" date="2018-06" db="EMBL/GenBank/DDBJ databases">
        <title>Flavobacterium tibetense sp. nov., isolated from a wetland YonghuCo on Tibetan Plateau.</title>
        <authorList>
            <person name="Xing P."/>
            <person name="Phurbu D."/>
            <person name="Lu H."/>
        </authorList>
    </citation>
    <scope>NUCLEOTIDE SEQUENCE [LARGE SCALE GENOMIC DNA]</scope>
    <source>
        <strain evidence="1 2">YH5</strain>
    </source>
</reference>
<name>A0A365P386_9FLAO</name>
<dbReference type="Proteomes" id="UP000253319">
    <property type="component" value="Unassembled WGS sequence"/>
</dbReference>
<gene>
    <name evidence="1" type="ORF">DPN68_04400</name>
</gene>
<dbReference type="AlphaFoldDB" id="A0A365P386"/>
<accession>A0A365P386</accession>